<organism evidence="1 2">
    <name type="scientific">Apiospora aurea</name>
    <dbReference type="NCBI Taxonomy" id="335848"/>
    <lineage>
        <taxon>Eukaryota</taxon>
        <taxon>Fungi</taxon>
        <taxon>Dikarya</taxon>
        <taxon>Ascomycota</taxon>
        <taxon>Pezizomycotina</taxon>
        <taxon>Sordariomycetes</taxon>
        <taxon>Xylariomycetidae</taxon>
        <taxon>Amphisphaeriales</taxon>
        <taxon>Apiosporaceae</taxon>
        <taxon>Apiospora</taxon>
    </lineage>
</organism>
<dbReference type="Proteomes" id="UP001391051">
    <property type="component" value="Unassembled WGS sequence"/>
</dbReference>
<name>A0ABR1QFE0_9PEZI</name>
<comment type="caution">
    <text evidence="1">The sequence shown here is derived from an EMBL/GenBank/DDBJ whole genome shotgun (WGS) entry which is preliminary data.</text>
</comment>
<dbReference type="RefSeq" id="XP_066700770.1">
    <property type="nucleotide sequence ID" value="XM_066844658.1"/>
</dbReference>
<evidence type="ECO:0000313" key="1">
    <source>
        <dbReference type="EMBL" id="KAK7952708.1"/>
    </source>
</evidence>
<evidence type="ECO:0000313" key="2">
    <source>
        <dbReference type="Proteomes" id="UP001391051"/>
    </source>
</evidence>
<proteinExistence type="predicted"/>
<dbReference type="GeneID" id="92077720"/>
<dbReference type="EMBL" id="JAQQWE010000005">
    <property type="protein sequence ID" value="KAK7952708.1"/>
    <property type="molecule type" value="Genomic_DNA"/>
</dbReference>
<sequence>MVPTSTTRGFGPDTFPRATKFCRVPEPAMTGPILVASALLSKAIPWNVLTDSPSFQPPVSDILGMPFLAPRRFAVWTDHQHQYAFDEGTTDGITSLRTRASNTQKAVDSAPVSGCEAILPRQLQQLITLPEPQ</sequence>
<reference evidence="1 2" key="1">
    <citation type="submission" date="2023-01" db="EMBL/GenBank/DDBJ databases">
        <title>Analysis of 21 Apiospora genomes using comparative genomics revels a genus with tremendous synthesis potential of carbohydrate active enzymes and secondary metabolites.</title>
        <authorList>
            <person name="Sorensen T."/>
        </authorList>
    </citation>
    <scope>NUCLEOTIDE SEQUENCE [LARGE SCALE GENOMIC DNA]</scope>
    <source>
        <strain evidence="1 2">CBS 24483</strain>
    </source>
</reference>
<accession>A0ABR1QFE0</accession>
<protein>
    <submittedName>
        <fullName evidence="1">Uncharacterized protein</fullName>
    </submittedName>
</protein>
<gene>
    <name evidence="1" type="ORF">PG986_008436</name>
</gene>
<keyword evidence="2" id="KW-1185">Reference proteome</keyword>